<accession>E7QXI6</accession>
<keyword evidence="3" id="KW-0547">Nucleotide-binding</keyword>
<dbReference type="EMBL" id="AEMG01000019">
    <property type="protein sequence ID" value="EFW90989.1"/>
    <property type="molecule type" value="Genomic_DNA"/>
</dbReference>
<keyword evidence="4 7" id="KW-0418">Kinase</keyword>
<dbReference type="InterPro" id="IPR029056">
    <property type="entry name" value="Ribokinase-like"/>
</dbReference>
<dbReference type="Proteomes" id="UP000184203">
    <property type="component" value="Unassembled WGS sequence"/>
</dbReference>
<dbReference type="AlphaFoldDB" id="E7QXI6"/>
<dbReference type="CDD" id="cd01164">
    <property type="entry name" value="FruK_PfkB_like"/>
    <property type="match status" value="1"/>
</dbReference>
<evidence type="ECO:0000313" key="9">
    <source>
        <dbReference type="Proteomes" id="UP000003751"/>
    </source>
</evidence>
<dbReference type="InterPro" id="IPR017583">
    <property type="entry name" value="Tagatose/fructose_Pkinase"/>
</dbReference>
<evidence type="ECO:0000313" key="10">
    <source>
        <dbReference type="Proteomes" id="UP000184203"/>
    </source>
</evidence>
<reference evidence="10" key="2">
    <citation type="submission" date="2016-11" db="EMBL/GenBank/DDBJ databases">
        <authorList>
            <person name="Varghese N."/>
            <person name="Submissions S."/>
        </authorList>
    </citation>
    <scope>NUCLEOTIDE SEQUENCE [LARGE SCALE GENOMIC DNA]</scope>
    <source>
        <strain evidence="10">DX253</strain>
    </source>
</reference>
<gene>
    <name evidence="8" type="ORF">SAMN05444342_1201</name>
    <name evidence="7" type="ORF">ZOD2009_17623</name>
</gene>
<dbReference type="InterPro" id="IPR011611">
    <property type="entry name" value="PfkB_dom"/>
</dbReference>
<dbReference type="PANTHER" id="PTHR46566:SF2">
    <property type="entry name" value="ATP-DEPENDENT 6-PHOSPHOFRUCTOKINASE ISOZYME 2"/>
    <property type="match status" value="1"/>
</dbReference>
<dbReference type="eggNOG" id="arCOG00015">
    <property type="taxonomic scope" value="Archaea"/>
</dbReference>
<reference evidence="8" key="3">
    <citation type="submission" date="2016-11" db="EMBL/GenBank/DDBJ databases">
        <authorList>
            <person name="Jaros S."/>
            <person name="Januszkiewicz K."/>
            <person name="Wedrychowicz H."/>
        </authorList>
    </citation>
    <scope>NUCLEOTIDE SEQUENCE [LARGE SCALE GENOMIC DNA]</scope>
    <source>
        <strain evidence="8">DX253</strain>
    </source>
</reference>
<dbReference type="GO" id="GO:0005829">
    <property type="term" value="C:cytosol"/>
    <property type="evidence" value="ECO:0007669"/>
    <property type="project" value="TreeGrafter"/>
</dbReference>
<dbReference type="PANTHER" id="PTHR46566">
    <property type="entry name" value="1-PHOSPHOFRUCTOKINASE-RELATED"/>
    <property type="match status" value="1"/>
</dbReference>
<keyword evidence="2" id="KW-0808">Transferase</keyword>
<dbReference type="PROSITE" id="PS00584">
    <property type="entry name" value="PFKB_KINASES_2"/>
    <property type="match status" value="1"/>
</dbReference>
<evidence type="ECO:0000313" key="8">
    <source>
        <dbReference type="EMBL" id="SHK28491.1"/>
    </source>
</evidence>
<sequence>MILTVTLNPAVDYTVTVESDIEPNGVLRSSMAQYDPGGKGINVSKYLARLEVETLATGFVGGFLGRYIEEQLTRGKVANDFVEMDVCTRLNTTILGEDGEYKLNQSGQGVKDETVRELIGTVREYDPEIVVIAGSLPPNLGPATIDRIAGAGSWETVVDVQGDLLTGIAGDYALCKPNRSELASATGMPVHSIEECAEASQALRERGFDRVITSLGDDGALLTSDDGVFHAEPLDVDVVDTVGAGDGLLAGVLSTLARGQSDRIALRVGVTVASRVVTVPGTTVPDMDDVRADATEIPLLVE</sequence>
<keyword evidence="5" id="KW-0067">ATP-binding</keyword>
<evidence type="ECO:0000313" key="7">
    <source>
        <dbReference type="EMBL" id="EFW90989.1"/>
    </source>
</evidence>
<dbReference type="PATRIC" id="fig|797209.4.peg.3453"/>
<organism evidence="7 9">
    <name type="scientific">Haladaptatus paucihalophilus DX253</name>
    <dbReference type="NCBI Taxonomy" id="797209"/>
    <lineage>
        <taxon>Archaea</taxon>
        <taxon>Methanobacteriati</taxon>
        <taxon>Methanobacteriota</taxon>
        <taxon>Stenosarchaea group</taxon>
        <taxon>Halobacteria</taxon>
        <taxon>Halobacteriales</taxon>
        <taxon>Haladaptataceae</taxon>
        <taxon>Haladaptatus</taxon>
    </lineage>
</organism>
<feature type="domain" description="Carbohydrate kinase PfkB" evidence="6">
    <location>
        <begin position="12"/>
        <end position="285"/>
    </location>
</feature>
<dbReference type="Pfam" id="PF00294">
    <property type="entry name" value="PfkB"/>
    <property type="match status" value="1"/>
</dbReference>
<evidence type="ECO:0000256" key="2">
    <source>
        <dbReference type="ARBA" id="ARBA00022679"/>
    </source>
</evidence>
<dbReference type="NCBIfam" id="TIGR03168">
    <property type="entry name" value="1-PFK"/>
    <property type="match status" value="1"/>
</dbReference>
<dbReference type="NCBIfam" id="NF041320">
    <property type="entry name" value="pfkB_Halo"/>
    <property type="match status" value="1"/>
</dbReference>
<dbReference type="EMBL" id="FRAN01000001">
    <property type="protein sequence ID" value="SHK28491.1"/>
    <property type="molecule type" value="Genomic_DNA"/>
</dbReference>
<dbReference type="OrthoDB" id="199813at2157"/>
<dbReference type="GO" id="GO:0005524">
    <property type="term" value="F:ATP binding"/>
    <property type="evidence" value="ECO:0007669"/>
    <property type="project" value="UniProtKB-KW"/>
</dbReference>
<reference evidence="7 9" key="1">
    <citation type="journal article" date="2014" name="ISME J.">
        <title>Trehalose/2-sulfotrehalose biosynthesis and glycine-betaine uptake are widely spread mechanisms for osmoadaptation in the Halobacteriales.</title>
        <authorList>
            <person name="Youssef N.H."/>
            <person name="Savage-Ashlock K.N."/>
            <person name="McCully A.L."/>
            <person name="Luedtke B."/>
            <person name="Shaw E.I."/>
            <person name="Hoff W.D."/>
            <person name="Elshahed M.S."/>
        </authorList>
    </citation>
    <scope>NUCLEOTIDE SEQUENCE [LARGE SCALE GENOMIC DNA]</scope>
    <source>
        <strain evidence="7 9">DX253</strain>
    </source>
</reference>
<comment type="similarity">
    <text evidence="1">Belongs to the carbohydrate kinase PfkB family.</text>
</comment>
<dbReference type="InterPro" id="IPR002173">
    <property type="entry name" value="Carboh/pur_kinase_PfkB_CS"/>
</dbReference>
<dbReference type="PIRSF" id="PIRSF000535">
    <property type="entry name" value="1PFK/6PFK/LacC"/>
    <property type="match status" value="1"/>
</dbReference>
<dbReference type="Proteomes" id="UP000003751">
    <property type="component" value="Unassembled WGS sequence"/>
</dbReference>
<evidence type="ECO:0000256" key="1">
    <source>
        <dbReference type="ARBA" id="ARBA00010688"/>
    </source>
</evidence>
<keyword evidence="10" id="KW-1185">Reference proteome</keyword>
<dbReference type="SUPFAM" id="SSF53613">
    <property type="entry name" value="Ribokinase-like"/>
    <property type="match status" value="1"/>
</dbReference>
<name>E7QXI6_HALPU</name>
<dbReference type="Gene3D" id="3.40.1190.20">
    <property type="match status" value="1"/>
</dbReference>
<evidence type="ECO:0000256" key="5">
    <source>
        <dbReference type="ARBA" id="ARBA00022840"/>
    </source>
</evidence>
<evidence type="ECO:0000256" key="4">
    <source>
        <dbReference type="ARBA" id="ARBA00022777"/>
    </source>
</evidence>
<evidence type="ECO:0000256" key="3">
    <source>
        <dbReference type="ARBA" id="ARBA00022741"/>
    </source>
</evidence>
<dbReference type="GO" id="GO:0008443">
    <property type="term" value="F:phosphofructokinase activity"/>
    <property type="evidence" value="ECO:0007669"/>
    <property type="project" value="TreeGrafter"/>
</dbReference>
<dbReference type="RefSeq" id="WP_007982041.1">
    <property type="nucleotide sequence ID" value="NZ_AEMG01000019.1"/>
</dbReference>
<protein>
    <submittedName>
        <fullName evidence="7">1-phosphofructokinase</fullName>
    </submittedName>
    <submittedName>
        <fullName evidence="8">Fructose-1-phosphate kinase</fullName>
    </submittedName>
</protein>
<evidence type="ECO:0000259" key="6">
    <source>
        <dbReference type="Pfam" id="PF00294"/>
    </source>
</evidence>
<proteinExistence type="inferred from homology"/>
<dbReference type="InterPro" id="IPR054902">
    <property type="entry name" value="pfkB_Halo"/>
</dbReference>
<dbReference type="STRING" id="797209.GCA_000376445_02919"/>